<dbReference type="EMBL" id="AAXW01000002">
    <property type="protein sequence ID" value="EAZ93223.1"/>
    <property type="molecule type" value="Genomic_DNA"/>
</dbReference>
<evidence type="ECO:0000313" key="2">
    <source>
        <dbReference type="Proteomes" id="UP000003781"/>
    </source>
</evidence>
<keyword evidence="2" id="KW-1185">Reference proteome</keyword>
<sequence>MGILSVSLLKVRLTLGLNKYIYLFGNL</sequence>
<dbReference type="AlphaFoldDB" id="A3IHE1"/>
<comment type="caution">
    <text evidence="1">The sequence shown here is derived from an EMBL/GenBank/DDBJ whole genome shotgun (WGS) entry which is preliminary data.</text>
</comment>
<reference evidence="1 2" key="1">
    <citation type="submission" date="2007-03" db="EMBL/GenBank/DDBJ databases">
        <authorList>
            <person name="Stal L."/>
            <person name="Ferriera S."/>
            <person name="Johnson J."/>
            <person name="Kravitz S."/>
            <person name="Beeson K."/>
            <person name="Sutton G."/>
            <person name="Rogers Y.-H."/>
            <person name="Friedman R."/>
            <person name="Frazier M."/>
            <person name="Venter J.C."/>
        </authorList>
    </citation>
    <scope>NUCLEOTIDE SEQUENCE [LARGE SCALE GENOMIC DNA]</scope>
    <source>
        <strain evidence="1 2">CCY0110</strain>
    </source>
</reference>
<accession>A3IHE1</accession>
<gene>
    <name evidence="1" type="ORF">CY0110_15547</name>
</gene>
<organism evidence="1 2">
    <name type="scientific">Crocosphaera chwakensis CCY0110</name>
    <dbReference type="NCBI Taxonomy" id="391612"/>
    <lineage>
        <taxon>Bacteria</taxon>
        <taxon>Bacillati</taxon>
        <taxon>Cyanobacteriota</taxon>
        <taxon>Cyanophyceae</taxon>
        <taxon>Oscillatoriophycideae</taxon>
        <taxon>Chroococcales</taxon>
        <taxon>Aphanothecaceae</taxon>
        <taxon>Crocosphaera</taxon>
        <taxon>Crocosphaera chwakensis</taxon>
    </lineage>
</organism>
<proteinExistence type="predicted"/>
<dbReference type="Proteomes" id="UP000003781">
    <property type="component" value="Unassembled WGS sequence"/>
</dbReference>
<protein>
    <submittedName>
        <fullName evidence="1">Uncharacterized protein</fullName>
    </submittedName>
</protein>
<name>A3IHE1_9CHRO</name>
<evidence type="ECO:0000313" key="1">
    <source>
        <dbReference type="EMBL" id="EAZ93223.1"/>
    </source>
</evidence>